<accession>A0A4R2P1R2</accession>
<evidence type="ECO:0000313" key="1">
    <source>
        <dbReference type="EMBL" id="TCP27605.1"/>
    </source>
</evidence>
<keyword evidence="2" id="KW-1185">Reference proteome</keyword>
<dbReference type="AlphaFoldDB" id="A0A4R2P1R2"/>
<dbReference type="Proteomes" id="UP000295733">
    <property type="component" value="Unassembled WGS sequence"/>
</dbReference>
<organism evidence="1 2">
    <name type="scientific">Rhodovulum adriaticum</name>
    <name type="common">Rhodopseudomonas adriatica</name>
    <dbReference type="NCBI Taxonomy" id="35804"/>
    <lineage>
        <taxon>Bacteria</taxon>
        <taxon>Pseudomonadati</taxon>
        <taxon>Pseudomonadota</taxon>
        <taxon>Alphaproteobacteria</taxon>
        <taxon>Rhodobacterales</taxon>
        <taxon>Paracoccaceae</taxon>
        <taxon>Rhodovulum</taxon>
    </lineage>
</organism>
<proteinExistence type="predicted"/>
<comment type="caution">
    <text evidence="1">The sequence shown here is derived from an EMBL/GenBank/DDBJ whole genome shotgun (WGS) entry which is preliminary data.</text>
</comment>
<reference evidence="1 2" key="1">
    <citation type="submission" date="2019-03" db="EMBL/GenBank/DDBJ databases">
        <title>Genomic Encyclopedia of Type Strains, Phase IV (KMG-IV): sequencing the most valuable type-strain genomes for metagenomic binning, comparative biology and taxonomic classification.</title>
        <authorList>
            <person name="Goeker M."/>
        </authorList>
    </citation>
    <scope>NUCLEOTIDE SEQUENCE [LARGE SCALE GENOMIC DNA]</scope>
    <source>
        <strain evidence="1 2">DSM 2781</strain>
    </source>
</reference>
<evidence type="ECO:0000313" key="2">
    <source>
        <dbReference type="Proteomes" id="UP000295733"/>
    </source>
</evidence>
<dbReference type="EMBL" id="SLXL01000001">
    <property type="protein sequence ID" value="TCP27605.1"/>
    <property type="molecule type" value="Genomic_DNA"/>
</dbReference>
<gene>
    <name evidence="1" type="ORF">EV656_101514</name>
</gene>
<sequence>MRGSDASAEMHGASEEVYGSLIRAVQVDATGHAASAVNVSKGLAYDI</sequence>
<name>A0A4R2P1R2_RHOAD</name>
<dbReference type="RefSeq" id="WP_165918924.1">
    <property type="nucleotide sequence ID" value="NZ_NRRP01000004.1"/>
</dbReference>
<protein>
    <submittedName>
        <fullName evidence="1">Uncharacterized protein</fullName>
    </submittedName>
</protein>